<evidence type="ECO:0000313" key="5">
    <source>
        <dbReference type="Proteomes" id="UP000036464"/>
    </source>
</evidence>
<evidence type="ECO:0000256" key="2">
    <source>
        <dbReference type="SAM" id="Phobius"/>
    </source>
</evidence>
<dbReference type="AlphaFoldDB" id="A0A9X7WGB9"/>
<keyword evidence="2" id="KW-1133">Transmembrane helix</keyword>
<dbReference type="KEGG" id="mher:K3U94_20705"/>
<keyword evidence="1" id="KW-0175">Coiled coil</keyword>
<evidence type="ECO:0000313" key="6">
    <source>
        <dbReference type="Proteomes" id="UP000825008"/>
    </source>
</evidence>
<organism evidence="4 6">
    <name type="scientific">Mycolicibacter heraklionensis</name>
    <dbReference type="NCBI Taxonomy" id="512402"/>
    <lineage>
        <taxon>Bacteria</taxon>
        <taxon>Bacillati</taxon>
        <taxon>Actinomycetota</taxon>
        <taxon>Actinomycetes</taxon>
        <taxon>Mycobacteriales</taxon>
        <taxon>Mycobacteriaceae</taxon>
        <taxon>Mycolicibacter</taxon>
    </lineage>
</organism>
<dbReference type="EMBL" id="CP080997">
    <property type="protein sequence ID" value="QZA07337.1"/>
    <property type="molecule type" value="Genomic_DNA"/>
</dbReference>
<evidence type="ECO:0000313" key="3">
    <source>
        <dbReference type="EMBL" id="KLO26948.1"/>
    </source>
</evidence>
<name>A0A9X7WGB9_9MYCO</name>
<proteinExistence type="predicted"/>
<dbReference type="RefSeq" id="WP_047320575.1">
    <property type="nucleotide sequence ID" value="NZ_CP080997.1"/>
</dbReference>
<dbReference type="EMBL" id="LDPO01000017">
    <property type="protein sequence ID" value="KLO26948.1"/>
    <property type="molecule type" value="Genomic_DNA"/>
</dbReference>
<keyword evidence="5" id="KW-1185">Reference proteome</keyword>
<sequence length="87" mass="9580">MGLLDPQFSRKDKTRAQAALLIPGSLFLFLIGMGTGSAIFYVLAVLGLFASGAFIYQDVKKRAEKKRVAAEEAEIRAHQLRQARGQQ</sequence>
<evidence type="ECO:0000313" key="4">
    <source>
        <dbReference type="EMBL" id="QZA07337.1"/>
    </source>
</evidence>
<evidence type="ECO:0000256" key="1">
    <source>
        <dbReference type="SAM" id="Coils"/>
    </source>
</evidence>
<gene>
    <name evidence="3" type="ORF">ABW16_18140</name>
    <name evidence="4" type="ORF">K3U94_20705</name>
</gene>
<dbReference type="Proteomes" id="UP000825008">
    <property type="component" value="Chromosome"/>
</dbReference>
<reference evidence="4" key="2">
    <citation type="submission" date="2021-08" db="EMBL/GenBank/DDBJ databases">
        <title>Whole genome sequencing of non-tuberculosis mycobacteria type-strains.</title>
        <authorList>
            <person name="Igarashi Y."/>
            <person name="Osugi A."/>
            <person name="Mitarai S."/>
        </authorList>
    </citation>
    <scope>NUCLEOTIDE SEQUENCE</scope>
    <source>
        <strain evidence="4">JCM 30995</strain>
    </source>
</reference>
<feature type="transmembrane region" description="Helical" evidence="2">
    <location>
        <begin position="38"/>
        <end position="56"/>
    </location>
</feature>
<keyword evidence="2" id="KW-0472">Membrane</keyword>
<reference evidence="3 5" key="1">
    <citation type="submission" date="2015-05" db="EMBL/GenBank/DDBJ databases">
        <title>Genome sequence of Mycobacterium heraklionense Davo strain.</title>
        <authorList>
            <person name="Greninger A.L."/>
            <person name="Cunningham G."/>
            <person name="Miller S."/>
        </authorList>
    </citation>
    <scope>NUCLEOTIDE SEQUENCE [LARGE SCALE GENOMIC DNA]</scope>
    <source>
        <strain evidence="3 5">Davo</strain>
    </source>
</reference>
<accession>A0A9X7WGB9</accession>
<feature type="coiled-coil region" evidence="1">
    <location>
        <begin position="56"/>
        <end position="83"/>
    </location>
</feature>
<protein>
    <submittedName>
        <fullName evidence="4">Uncharacterized protein</fullName>
    </submittedName>
</protein>
<dbReference type="Proteomes" id="UP000036464">
    <property type="component" value="Unassembled WGS sequence"/>
</dbReference>
<keyword evidence="2" id="KW-0812">Transmembrane</keyword>